<keyword evidence="1" id="KW-0732">Signal</keyword>
<organism evidence="2 3">
    <name type="scientific">Streptomyces montanisoli</name>
    <dbReference type="NCBI Taxonomy" id="2798581"/>
    <lineage>
        <taxon>Bacteria</taxon>
        <taxon>Bacillati</taxon>
        <taxon>Actinomycetota</taxon>
        <taxon>Actinomycetes</taxon>
        <taxon>Kitasatosporales</taxon>
        <taxon>Streptomycetaceae</taxon>
        <taxon>Streptomyces</taxon>
    </lineage>
</organism>
<dbReference type="SUPFAM" id="SSF89392">
    <property type="entry name" value="Prokaryotic lipoproteins and lipoprotein localization factors"/>
    <property type="match status" value="1"/>
</dbReference>
<feature type="signal peptide" evidence="1">
    <location>
        <begin position="1"/>
        <end position="18"/>
    </location>
</feature>
<dbReference type="RefSeq" id="WP_209341656.1">
    <property type="nucleotide sequence ID" value="NZ_JAGIQL010000080.1"/>
</dbReference>
<evidence type="ECO:0000313" key="2">
    <source>
        <dbReference type="EMBL" id="MBP0459640.1"/>
    </source>
</evidence>
<sequence>MTASIGRRGALAVTAALAVVVGVAGCQSDGGGKKDAAGAATPKASQQSGGDAVAAVQAVYKKTSGAKSAKARMTMTVPVPESTAGVQGASMSIQANGVVGWKPTALDMTMTMKASGAAADGLQMHEIMSGTTMYMNMGKLTAKQLGGKPWLKYDLADLAQVTGNKSQADLFSGSMNRSQDPAQQLGLLLKSPHIKDEGTQQVDGVKAHHYAASLTLDDITANASKAAGLSAKESAQIAGQLKKQGLTSEHIDLWVDQENYPVRAKMAMQVTAGAMTVDLHYSDYSDQAPKIQVPPASKTTDAMAAMKQAQAQGSAL</sequence>
<gene>
    <name evidence="2" type="ORF">JFN87_19345</name>
</gene>
<evidence type="ECO:0000256" key="1">
    <source>
        <dbReference type="SAM" id="SignalP"/>
    </source>
</evidence>
<dbReference type="Proteomes" id="UP000670475">
    <property type="component" value="Unassembled WGS sequence"/>
</dbReference>
<protein>
    <recommendedName>
        <fullName evidence="4">LppX_LprAFG lipoprotein</fullName>
    </recommendedName>
</protein>
<evidence type="ECO:0008006" key="4">
    <source>
        <dbReference type="Google" id="ProtNLM"/>
    </source>
</evidence>
<evidence type="ECO:0000313" key="3">
    <source>
        <dbReference type="Proteomes" id="UP000670475"/>
    </source>
</evidence>
<dbReference type="EMBL" id="JAGIQL010000080">
    <property type="protein sequence ID" value="MBP0459640.1"/>
    <property type="molecule type" value="Genomic_DNA"/>
</dbReference>
<dbReference type="AlphaFoldDB" id="A0A940RWN0"/>
<dbReference type="InterPro" id="IPR006311">
    <property type="entry name" value="TAT_signal"/>
</dbReference>
<dbReference type="PROSITE" id="PS51257">
    <property type="entry name" value="PROKAR_LIPOPROTEIN"/>
    <property type="match status" value="1"/>
</dbReference>
<reference evidence="2" key="1">
    <citation type="submission" date="2021-03" db="EMBL/GenBank/DDBJ databases">
        <title>Whole genome sequence of Streptomyces bomunensis MMS17-BM035.</title>
        <authorList>
            <person name="Lee J.H."/>
        </authorList>
    </citation>
    <scope>NUCLEOTIDE SEQUENCE</scope>
    <source>
        <strain evidence="2">MMS17-BM035</strain>
    </source>
</reference>
<name>A0A940RWN0_9ACTN</name>
<proteinExistence type="predicted"/>
<feature type="chain" id="PRO_5038612752" description="LppX_LprAFG lipoprotein" evidence="1">
    <location>
        <begin position="19"/>
        <end position="316"/>
    </location>
</feature>
<accession>A0A940RWN0</accession>
<dbReference type="PROSITE" id="PS51318">
    <property type="entry name" value="TAT"/>
    <property type="match status" value="1"/>
</dbReference>
<dbReference type="Gene3D" id="2.50.20.20">
    <property type="match status" value="1"/>
</dbReference>
<comment type="caution">
    <text evidence="2">The sequence shown here is derived from an EMBL/GenBank/DDBJ whole genome shotgun (WGS) entry which is preliminary data.</text>
</comment>
<dbReference type="InterPro" id="IPR029046">
    <property type="entry name" value="LolA/LolB/LppX"/>
</dbReference>
<keyword evidence="3" id="KW-1185">Reference proteome</keyword>